<proteinExistence type="predicted"/>
<reference evidence="2" key="1">
    <citation type="journal article" date="2015" name="Nature">
        <title>Complex archaea that bridge the gap between prokaryotes and eukaryotes.</title>
        <authorList>
            <person name="Spang A."/>
            <person name="Saw J.H."/>
            <person name="Jorgensen S.L."/>
            <person name="Zaremba-Niedzwiedzka K."/>
            <person name="Martijn J."/>
            <person name="Lind A.E."/>
            <person name="van Eijk R."/>
            <person name="Schleper C."/>
            <person name="Guy L."/>
            <person name="Ettema T.J."/>
        </authorList>
    </citation>
    <scope>NUCLEOTIDE SEQUENCE</scope>
</reference>
<dbReference type="InterPro" id="IPR012675">
    <property type="entry name" value="Beta-grasp_dom_sf"/>
</dbReference>
<protein>
    <recommendedName>
        <fullName evidence="3">2Fe-2S ferredoxin-type domain-containing protein</fullName>
    </recommendedName>
</protein>
<sequence>MAERTKPSDEASSQQVQVTFQPTARSIRVHPGTSVLEAAGRCGLVIDTPCGGEGTCG</sequence>
<name>A0A0F8XXN5_9ZZZZ</name>
<dbReference type="SUPFAM" id="SSF54292">
    <property type="entry name" value="2Fe-2S ferredoxin-like"/>
    <property type="match status" value="1"/>
</dbReference>
<dbReference type="Gene3D" id="3.10.20.30">
    <property type="match status" value="1"/>
</dbReference>
<accession>A0A0F8XXN5</accession>
<evidence type="ECO:0000256" key="1">
    <source>
        <dbReference type="SAM" id="MobiDB-lite"/>
    </source>
</evidence>
<feature type="region of interest" description="Disordered" evidence="1">
    <location>
        <begin position="1"/>
        <end position="25"/>
    </location>
</feature>
<gene>
    <name evidence="2" type="ORF">LCGC14_2890440</name>
</gene>
<feature type="compositionally biased region" description="Polar residues" evidence="1">
    <location>
        <begin position="10"/>
        <end position="24"/>
    </location>
</feature>
<dbReference type="AlphaFoldDB" id="A0A0F8XXN5"/>
<evidence type="ECO:0008006" key="3">
    <source>
        <dbReference type="Google" id="ProtNLM"/>
    </source>
</evidence>
<comment type="caution">
    <text evidence="2">The sequence shown here is derived from an EMBL/GenBank/DDBJ whole genome shotgun (WGS) entry which is preliminary data.</text>
</comment>
<feature type="non-terminal residue" evidence="2">
    <location>
        <position position="57"/>
    </location>
</feature>
<organism evidence="2">
    <name type="scientific">marine sediment metagenome</name>
    <dbReference type="NCBI Taxonomy" id="412755"/>
    <lineage>
        <taxon>unclassified sequences</taxon>
        <taxon>metagenomes</taxon>
        <taxon>ecological metagenomes</taxon>
    </lineage>
</organism>
<dbReference type="EMBL" id="LAZR01056632">
    <property type="protein sequence ID" value="KKK73773.1"/>
    <property type="molecule type" value="Genomic_DNA"/>
</dbReference>
<dbReference type="InterPro" id="IPR036010">
    <property type="entry name" value="2Fe-2S_ferredoxin-like_sf"/>
</dbReference>
<dbReference type="GO" id="GO:0051536">
    <property type="term" value="F:iron-sulfur cluster binding"/>
    <property type="evidence" value="ECO:0007669"/>
    <property type="project" value="InterPro"/>
</dbReference>
<evidence type="ECO:0000313" key="2">
    <source>
        <dbReference type="EMBL" id="KKK73773.1"/>
    </source>
</evidence>